<evidence type="ECO:0000313" key="6">
    <source>
        <dbReference type="Proteomes" id="UP001597181"/>
    </source>
</evidence>
<comment type="caution">
    <text evidence="5">The sequence shown here is derived from an EMBL/GenBank/DDBJ whole genome shotgun (WGS) entry which is preliminary data.</text>
</comment>
<proteinExistence type="inferred from homology"/>
<dbReference type="Gene3D" id="3.40.50.1170">
    <property type="entry name" value="L-asparaginase, N-terminal domain"/>
    <property type="match status" value="1"/>
</dbReference>
<dbReference type="PANTHER" id="PTHR11707:SF28">
    <property type="entry name" value="60 KDA LYSOPHOSPHOLIPASE"/>
    <property type="match status" value="1"/>
</dbReference>
<dbReference type="InterPro" id="IPR027474">
    <property type="entry name" value="L-asparaginase_N"/>
</dbReference>
<dbReference type="InterPro" id="IPR040919">
    <property type="entry name" value="Asparaginase_C"/>
</dbReference>
<dbReference type="Gene3D" id="3.40.50.40">
    <property type="match status" value="1"/>
</dbReference>
<dbReference type="Pfam" id="PF17763">
    <property type="entry name" value="Asparaginase_C"/>
    <property type="match status" value="1"/>
</dbReference>
<dbReference type="InterPro" id="IPR037152">
    <property type="entry name" value="L-asparaginase_N_sf"/>
</dbReference>
<evidence type="ECO:0000259" key="4">
    <source>
        <dbReference type="Pfam" id="PF17763"/>
    </source>
</evidence>
<evidence type="ECO:0000313" key="5">
    <source>
        <dbReference type="EMBL" id="MFD1200378.1"/>
    </source>
</evidence>
<keyword evidence="6" id="KW-1185">Reference proteome</keyword>
<protein>
    <submittedName>
        <fullName evidence="5">Asparaginase</fullName>
    </submittedName>
</protein>
<dbReference type="PROSITE" id="PS51732">
    <property type="entry name" value="ASN_GLN_ASE_3"/>
    <property type="match status" value="1"/>
</dbReference>
<comment type="similarity">
    <text evidence="1">Belongs to the asparaginase 1 family.</text>
</comment>
<dbReference type="InterPro" id="IPR027473">
    <property type="entry name" value="L-asparaginase_C"/>
</dbReference>
<sequence length="335" mass="34975">MSPTLPNVVLFTLGGTIASIPTAPGQAAVPTLDASDLVAGIPGLAEHAKVRAVTYSQHASGDLTFRAIFDLASAIRSELLSGATGVVVSQGTDTLEESAYLLDLLLDVDEPVVLTGAMRNPGLAGADGPANLLAAVHVAASPQARGYGPLVVFADQIHLARYVRKTHSSFVDTFRSPNLGPVGWVTEGVVHLPLLPRERTRPVQVNGVDVDSLPEVALITVGMDDDLRVLEDLDARGYSAVVVEAMGGGHLPSWDVARLANLAARMPVVFVSRTGAGQVYSATYGFPGAEKDLLRHGLTSGGVLDGVKARVLLRLLLAAGASRAELSHRFATEAM</sequence>
<reference evidence="6" key="1">
    <citation type="journal article" date="2019" name="Int. J. Syst. Evol. Microbiol.">
        <title>The Global Catalogue of Microorganisms (GCM) 10K type strain sequencing project: providing services to taxonomists for standard genome sequencing and annotation.</title>
        <authorList>
            <consortium name="The Broad Institute Genomics Platform"/>
            <consortium name="The Broad Institute Genome Sequencing Center for Infectious Disease"/>
            <person name="Wu L."/>
            <person name="Ma J."/>
        </authorList>
    </citation>
    <scope>NUCLEOTIDE SEQUENCE [LARGE SCALE GENOMIC DNA]</scope>
    <source>
        <strain evidence="6">CCUG 50213</strain>
    </source>
</reference>
<feature type="domain" description="Asparaginase/glutaminase C-terminal" evidence="4">
    <location>
        <begin position="216"/>
        <end position="330"/>
    </location>
</feature>
<evidence type="ECO:0000256" key="2">
    <source>
        <dbReference type="ARBA" id="ARBA00022801"/>
    </source>
</evidence>
<feature type="domain" description="L-asparaginase N-terminal" evidence="3">
    <location>
        <begin position="7"/>
        <end position="191"/>
    </location>
</feature>
<keyword evidence="2" id="KW-0378">Hydrolase</keyword>
<dbReference type="Pfam" id="PF00710">
    <property type="entry name" value="Asparaginase"/>
    <property type="match status" value="1"/>
</dbReference>
<dbReference type="RefSeq" id="WP_343958518.1">
    <property type="nucleotide sequence ID" value="NZ_BAAAKZ010000003.1"/>
</dbReference>
<organism evidence="5 6">
    <name type="scientific">Leucobacter albus</name>
    <dbReference type="NCBI Taxonomy" id="272210"/>
    <lineage>
        <taxon>Bacteria</taxon>
        <taxon>Bacillati</taxon>
        <taxon>Actinomycetota</taxon>
        <taxon>Actinomycetes</taxon>
        <taxon>Micrococcales</taxon>
        <taxon>Microbacteriaceae</taxon>
        <taxon>Leucobacter</taxon>
    </lineage>
</organism>
<dbReference type="InterPro" id="IPR004550">
    <property type="entry name" value="AsnASE_II"/>
</dbReference>
<name>A0ABW3TK21_9MICO</name>
<dbReference type="InterPro" id="IPR036152">
    <property type="entry name" value="Asp/glu_Ase-like_sf"/>
</dbReference>
<evidence type="ECO:0000259" key="3">
    <source>
        <dbReference type="Pfam" id="PF00710"/>
    </source>
</evidence>
<dbReference type="PIRSF" id="PIRSF500176">
    <property type="entry name" value="L_ASNase"/>
    <property type="match status" value="1"/>
</dbReference>
<dbReference type="InterPro" id="IPR006034">
    <property type="entry name" value="Asparaginase/glutaminase-like"/>
</dbReference>
<accession>A0ABW3TK21</accession>
<dbReference type="PANTHER" id="PTHR11707">
    <property type="entry name" value="L-ASPARAGINASE"/>
    <property type="match status" value="1"/>
</dbReference>
<evidence type="ECO:0000256" key="1">
    <source>
        <dbReference type="ARBA" id="ARBA00010518"/>
    </source>
</evidence>
<dbReference type="PRINTS" id="PR00139">
    <property type="entry name" value="ASNGLNASE"/>
</dbReference>
<dbReference type="SMART" id="SM00870">
    <property type="entry name" value="Asparaginase"/>
    <property type="match status" value="1"/>
</dbReference>
<dbReference type="PIRSF" id="PIRSF001220">
    <property type="entry name" value="L-ASNase_gatD"/>
    <property type="match status" value="1"/>
</dbReference>
<dbReference type="SFLD" id="SFLDS00057">
    <property type="entry name" value="Glutaminase/Asparaginase"/>
    <property type="match status" value="1"/>
</dbReference>
<dbReference type="CDD" id="cd08964">
    <property type="entry name" value="L-asparaginase_II"/>
    <property type="match status" value="1"/>
</dbReference>
<gene>
    <name evidence="5" type="ORF">ACFQ3U_00520</name>
</gene>
<dbReference type="Proteomes" id="UP001597181">
    <property type="component" value="Unassembled WGS sequence"/>
</dbReference>
<dbReference type="EMBL" id="JBHTLY010000001">
    <property type="protein sequence ID" value="MFD1200378.1"/>
    <property type="molecule type" value="Genomic_DNA"/>
</dbReference>
<dbReference type="SUPFAM" id="SSF53774">
    <property type="entry name" value="Glutaminase/Asparaginase"/>
    <property type="match status" value="1"/>
</dbReference>